<protein>
    <recommendedName>
        <fullName evidence="2">Glycine-zipper-containing OmpA-like membrane domain-containing protein</fullName>
    </recommendedName>
</protein>
<name>A0A840VF66_9PROT</name>
<keyword evidence="1" id="KW-0732">Signal</keyword>
<dbReference type="InterPro" id="IPR025693">
    <property type="entry name" value="Gly-zipper_OmpA-like_dom"/>
</dbReference>
<proteinExistence type="predicted"/>
<dbReference type="Proteomes" id="UP000553706">
    <property type="component" value="Unassembled WGS sequence"/>
</dbReference>
<evidence type="ECO:0000256" key="1">
    <source>
        <dbReference type="SAM" id="SignalP"/>
    </source>
</evidence>
<evidence type="ECO:0000313" key="3">
    <source>
        <dbReference type="EMBL" id="MBB5374478.1"/>
    </source>
</evidence>
<feature type="signal peptide" evidence="1">
    <location>
        <begin position="1"/>
        <end position="23"/>
    </location>
</feature>
<reference evidence="3 4" key="1">
    <citation type="submission" date="2020-08" db="EMBL/GenBank/DDBJ databases">
        <title>Genomic Encyclopedia of Type Strains, Phase IV (KMG-IV): sequencing the most valuable type-strain genomes for metagenomic binning, comparative biology and taxonomic classification.</title>
        <authorList>
            <person name="Goeker M."/>
        </authorList>
    </citation>
    <scope>NUCLEOTIDE SEQUENCE [LARGE SCALE GENOMIC DNA]</scope>
    <source>
        <strain evidence="3 4">DSM 27026</strain>
    </source>
</reference>
<accession>A0A840VF66</accession>
<feature type="chain" id="PRO_5032862087" description="Glycine-zipper-containing OmpA-like membrane domain-containing protein" evidence="1">
    <location>
        <begin position="24"/>
        <end position="206"/>
    </location>
</feature>
<dbReference type="PROSITE" id="PS51257">
    <property type="entry name" value="PROKAR_LIPOPROTEIN"/>
    <property type="match status" value="1"/>
</dbReference>
<comment type="caution">
    <text evidence="3">The sequence shown here is derived from an EMBL/GenBank/DDBJ whole genome shotgun (WGS) entry which is preliminary data.</text>
</comment>
<dbReference type="RefSeq" id="WP_183267489.1">
    <property type="nucleotide sequence ID" value="NZ_JACHFJ010000018.1"/>
</dbReference>
<gene>
    <name evidence="3" type="ORF">HNP71_002752</name>
</gene>
<dbReference type="EMBL" id="JACHFJ010000018">
    <property type="protein sequence ID" value="MBB5374478.1"/>
    <property type="molecule type" value="Genomic_DNA"/>
</dbReference>
<evidence type="ECO:0000313" key="4">
    <source>
        <dbReference type="Proteomes" id="UP000553706"/>
    </source>
</evidence>
<organism evidence="3 4">
    <name type="scientific">Acidocella aromatica</name>
    <dbReference type="NCBI Taxonomy" id="1303579"/>
    <lineage>
        <taxon>Bacteria</taxon>
        <taxon>Pseudomonadati</taxon>
        <taxon>Pseudomonadota</taxon>
        <taxon>Alphaproteobacteria</taxon>
        <taxon>Acetobacterales</taxon>
        <taxon>Acidocellaceae</taxon>
        <taxon>Acidocella</taxon>
    </lineage>
</organism>
<feature type="domain" description="Glycine-zipper-containing OmpA-like membrane" evidence="2">
    <location>
        <begin position="76"/>
        <end position="116"/>
    </location>
</feature>
<dbReference type="AlphaFoldDB" id="A0A840VF66"/>
<dbReference type="Pfam" id="PF13436">
    <property type="entry name" value="Gly-zipper_OmpA"/>
    <property type="match status" value="1"/>
</dbReference>
<evidence type="ECO:0000259" key="2">
    <source>
        <dbReference type="Pfam" id="PF13436"/>
    </source>
</evidence>
<keyword evidence="4" id="KW-1185">Reference proteome</keyword>
<sequence>MNKQHLAFGAATAALLLSGCAVAPPRGPSIMVLPGADKTYTQFQQDDYNCRAYAAQSIGYASSAASQVANQNGTAAAVTGTAVGAAAGALIGAAAGNPGAGAAIGAGTGLAVGATQGAANAQASAGELQWHYNTTYAQCMAAKGNKVPELPPAGAYGYPGEMAGYYYPYQLYPPAYAYYPGYGYLYPPVTFIYGFDWSGWHGGPHH</sequence>